<gene>
    <name evidence="3" type="ORF">GQ43DRAFT_437670</name>
</gene>
<dbReference type="EMBL" id="ML993870">
    <property type="protein sequence ID" value="KAF2204694.1"/>
    <property type="molecule type" value="Genomic_DNA"/>
</dbReference>
<proteinExistence type="predicted"/>
<accession>A0A9P4JWX8</accession>
<reference evidence="3" key="1">
    <citation type="journal article" date="2020" name="Stud. Mycol.">
        <title>101 Dothideomycetes genomes: a test case for predicting lifestyles and emergence of pathogens.</title>
        <authorList>
            <person name="Haridas S."/>
            <person name="Albert R."/>
            <person name="Binder M."/>
            <person name="Bloem J."/>
            <person name="Labutti K."/>
            <person name="Salamov A."/>
            <person name="Andreopoulos B."/>
            <person name="Baker S."/>
            <person name="Barry K."/>
            <person name="Bills G."/>
            <person name="Bluhm B."/>
            <person name="Cannon C."/>
            <person name="Castanera R."/>
            <person name="Culley D."/>
            <person name="Daum C."/>
            <person name="Ezra D."/>
            <person name="Gonzalez J."/>
            <person name="Henrissat B."/>
            <person name="Kuo A."/>
            <person name="Liang C."/>
            <person name="Lipzen A."/>
            <person name="Lutzoni F."/>
            <person name="Magnuson J."/>
            <person name="Mondo S."/>
            <person name="Nolan M."/>
            <person name="Ohm R."/>
            <person name="Pangilinan J."/>
            <person name="Park H.-J."/>
            <person name="Ramirez L."/>
            <person name="Alfaro M."/>
            <person name="Sun H."/>
            <person name="Tritt A."/>
            <person name="Yoshinaga Y."/>
            <person name="Zwiers L.-H."/>
            <person name="Turgeon B."/>
            <person name="Goodwin S."/>
            <person name="Spatafora J."/>
            <person name="Crous P."/>
            <person name="Grigoriev I."/>
        </authorList>
    </citation>
    <scope>NUCLEOTIDE SEQUENCE</scope>
    <source>
        <strain evidence="3">ATCC 74209</strain>
    </source>
</reference>
<evidence type="ECO:0000313" key="3">
    <source>
        <dbReference type="EMBL" id="KAF2204694.1"/>
    </source>
</evidence>
<evidence type="ECO:0000256" key="1">
    <source>
        <dbReference type="SAM" id="MobiDB-lite"/>
    </source>
</evidence>
<keyword evidence="2" id="KW-1133">Transmembrane helix</keyword>
<evidence type="ECO:0000313" key="4">
    <source>
        <dbReference type="Proteomes" id="UP000799536"/>
    </source>
</evidence>
<dbReference type="AlphaFoldDB" id="A0A9P4JWX8"/>
<feature type="compositionally biased region" description="Polar residues" evidence="1">
    <location>
        <begin position="101"/>
        <end position="124"/>
    </location>
</feature>
<organism evidence="3 4">
    <name type="scientific">Delitschia confertaspora ATCC 74209</name>
    <dbReference type="NCBI Taxonomy" id="1513339"/>
    <lineage>
        <taxon>Eukaryota</taxon>
        <taxon>Fungi</taxon>
        <taxon>Dikarya</taxon>
        <taxon>Ascomycota</taxon>
        <taxon>Pezizomycotina</taxon>
        <taxon>Dothideomycetes</taxon>
        <taxon>Pleosporomycetidae</taxon>
        <taxon>Pleosporales</taxon>
        <taxon>Delitschiaceae</taxon>
        <taxon>Delitschia</taxon>
    </lineage>
</organism>
<comment type="caution">
    <text evidence="3">The sequence shown here is derived from an EMBL/GenBank/DDBJ whole genome shotgun (WGS) entry which is preliminary data.</text>
</comment>
<sequence>MVTLIFLSNSKPTTPPFPNCVIKDTARENLVQLISFEGTSSSETWCCGKTRDCCTPMPGYQDRIILAGQFGTKSTSARISSKTLSKISYTTSSPSSPGALGTSTTSAPTPGLINTNLPPTSGTANPLPYAAPSNSLSTGMKTDIGIGTAVGMLCILTQGFFIYRSRQWKRKAEFMKTEAVRAHAIGTSWVHTEFQEGSMLPTPPIQYQYGAPKRQARLREYRRRRRIGS</sequence>
<feature type="region of interest" description="Disordered" evidence="1">
    <location>
        <begin position="89"/>
        <end position="126"/>
    </location>
</feature>
<keyword evidence="4" id="KW-1185">Reference proteome</keyword>
<evidence type="ECO:0000256" key="2">
    <source>
        <dbReference type="SAM" id="Phobius"/>
    </source>
</evidence>
<feature type="transmembrane region" description="Helical" evidence="2">
    <location>
        <begin position="144"/>
        <end position="163"/>
    </location>
</feature>
<protein>
    <submittedName>
        <fullName evidence="3">Uncharacterized protein</fullName>
    </submittedName>
</protein>
<keyword evidence="2" id="KW-0812">Transmembrane</keyword>
<dbReference type="Proteomes" id="UP000799536">
    <property type="component" value="Unassembled WGS sequence"/>
</dbReference>
<name>A0A9P4JWX8_9PLEO</name>
<keyword evidence="2" id="KW-0472">Membrane</keyword>